<proteinExistence type="predicted"/>
<accession>A0A9D1LY58</accession>
<dbReference type="AlphaFoldDB" id="A0A9D1LY58"/>
<sequence>MNEYFKTNKYDKNFISENMMGPNSLKILEELTNDIPLKRDMIKADSGRYMNIISVTGNLKQN</sequence>
<evidence type="ECO:0000313" key="1">
    <source>
        <dbReference type="EMBL" id="HIU50365.1"/>
    </source>
</evidence>
<name>A0A9D1LY58_9FIRM</name>
<reference evidence="1" key="1">
    <citation type="submission" date="2020-10" db="EMBL/GenBank/DDBJ databases">
        <authorList>
            <person name="Gilroy R."/>
        </authorList>
    </citation>
    <scope>NUCLEOTIDE SEQUENCE</scope>
    <source>
        <strain evidence="1">ChiGjej1B1-1684</strain>
    </source>
</reference>
<reference evidence="1" key="2">
    <citation type="journal article" date="2021" name="PeerJ">
        <title>Extensive microbial diversity within the chicken gut microbiome revealed by metagenomics and culture.</title>
        <authorList>
            <person name="Gilroy R."/>
            <person name="Ravi A."/>
            <person name="Getino M."/>
            <person name="Pursley I."/>
            <person name="Horton D.L."/>
            <person name="Alikhan N.F."/>
            <person name="Baker D."/>
            <person name="Gharbi K."/>
            <person name="Hall N."/>
            <person name="Watson M."/>
            <person name="Adriaenssens E.M."/>
            <person name="Foster-Nyarko E."/>
            <person name="Jarju S."/>
            <person name="Secka A."/>
            <person name="Antonio M."/>
            <person name="Oren A."/>
            <person name="Chaudhuri R.R."/>
            <person name="La Ragione R."/>
            <person name="Hildebrand F."/>
            <person name="Pallen M.J."/>
        </authorList>
    </citation>
    <scope>NUCLEOTIDE SEQUENCE</scope>
    <source>
        <strain evidence="1">ChiGjej1B1-1684</strain>
    </source>
</reference>
<comment type="caution">
    <text evidence="1">The sequence shown here is derived from an EMBL/GenBank/DDBJ whole genome shotgun (WGS) entry which is preliminary data.</text>
</comment>
<protein>
    <submittedName>
        <fullName evidence="1">Uncharacterized protein</fullName>
    </submittedName>
</protein>
<gene>
    <name evidence="1" type="ORF">IAD22_05075</name>
</gene>
<dbReference type="Proteomes" id="UP000824118">
    <property type="component" value="Unassembled WGS sequence"/>
</dbReference>
<evidence type="ECO:0000313" key="2">
    <source>
        <dbReference type="Proteomes" id="UP000824118"/>
    </source>
</evidence>
<dbReference type="EMBL" id="DVNG01000072">
    <property type="protein sequence ID" value="HIU50365.1"/>
    <property type="molecule type" value="Genomic_DNA"/>
</dbReference>
<organism evidence="1 2">
    <name type="scientific">Candidatus Limousia pullorum</name>
    <dbReference type="NCBI Taxonomy" id="2840860"/>
    <lineage>
        <taxon>Bacteria</taxon>
        <taxon>Bacillati</taxon>
        <taxon>Bacillota</taxon>
        <taxon>Clostridia</taxon>
        <taxon>Eubacteriales</taxon>
        <taxon>Oscillospiraceae</taxon>
        <taxon>Oscillospiraceae incertae sedis</taxon>
        <taxon>Candidatus Limousia</taxon>
    </lineage>
</organism>